<dbReference type="InterPro" id="IPR053160">
    <property type="entry name" value="MFS_DHA3_Transporter"/>
</dbReference>
<gene>
    <name evidence="2" type="ORF">NQV15_12970</name>
</gene>
<feature type="transmembrane region" description="Helical" evidence="1">
    <location>
        <begin position="382"/>
        <end position="401"/>
    </location>
</feature>
<feature type="transmembrane region" description="Helical" evidence="1">
    <location>
        <begin position="173"/>
        <end position="191"/>
    </location>
</feature>
<dbReference type="RefSeq" id="WP_232401976.1">
    <property type="nucleotide sequence ID" value="NZ_CP102173.1"/>
</dbReference>
<accession>A0ABY5MAE6</accession>
<sequence>MTIRTRFWFLAALRWLPTGLVVPVVALLPLERGLSVAEMGAAFALQGVVVLCLELPTGALTDVLGRRPVFVASAVAAVGSYTAFALAHSVGAYMAAAGLAGLYRALDSGPLNAWFVDSVHDDETITDRTATVAKGLSGHASVVGASIATGAVLSGLLVAWAPLDGVESLALPYWIAAGLAVVQVVAALLLMDESRADRPASLRHAIGQSPRMIGDGVRLLRSSRVLRALVAVELFWGFGIIAFETLTPVRLGELLGDRDEAASIMGPVTAAAWAFSALGVAAVPLLLRRWSMVQVSVALRLLQGSTVVCMGLAMGPVGLIGGLIATYALHSASAAVFETLLHEQVDNTHRATVLSLASMLLHPGASLGGVTLGAIATSASTGSAMIVGGVVLAAAAPLFLVKARHGSRAAGRDAPPMLGRDDGAPAVRDGVEAIDE</sequence>
<evidence type="ECO:0000313" key="2">
    <source>
        <dbReference type="EMBL" id="UUP12761.1"/>
    </source>
</evidence>
<feature type="transmembrane region" description="Helical" evidence="1">
    <location>
        <begin position="142"/>
        <end position="161"/>
    </location>
</feature>
<keyword evidence="1" id="KW-0472">Membrane</keyword>
<dbReference type="InterPro" id="IPR036259">
    <property type="entry name" value="MFS_trans_sf"/>
</dbReference>
<evidence type="ECO:0000313" key="3">
    <source>
        <dbReference type="Proteomes" id="UP001316184"/>
    </source>
</evidence>
<organism evidence="2 3">
    <name type="scientific">Aeromicrobium wangtongii</name>
    <dbReference type="NCBI Taxonomy" id="2969247"/>
    <lineage>
        <taxon>Bacteria</taxon>
        <taxon>Bacillati</taxon>
        <taxon>Actinomycetota</taxon>
        <taxon>Actinomycetes</taxon>
        <taxon>Propionibacteriales</taxon>
        <taxon>Nocardioidaceae</taxon>
        <taxon>Aeromicrobium</taxon>
    </lineage>
</organism>
<keyword evidence="1" id="KW-1133">Transmembrane helix</keyword>
<feature type="transmembrane region" description="Helical" evidence="1">
    <location>
        <begin position="34"/>
        <end position="55"/>
    </location>
</feature>
<feature type="transmembrane region" description="Helical" evidence="1">
    <location>
        <begin position="90"/>
        <end position="106"/>
    </location>
</feature>
<feature type="transmembrane region" description="Helical" evidence="1">
    <location>
        <begin position="263"/>
        <end position="285"/>
    </location>
</feature>
<evidence type="ECO:0000256" key="1">
    <source>
        <dbReference type="SAM" id="Phobius"/>
    </source>
</evidence>
<dbReference type="Pfam" id="PF07690">
    <property type="entry name" value="MFS_1"/>
    <property type="match status" value="1"/>
</dbReference>
<dbReference type="Gene3D" id="1.20.1250.20">
    <property type="entry name" value="MFS general substrate transporter like domains"/>
    <property type="match status" value="1"/>
</dbReference>
<dbReference type="EMBL" id="CP102173">
    <property type="protein sequence ID" value="UUP12761.1"/>
    <property type="molecule type" value="Genomic_DNA"/>
</dbReference>
<dbReference type="InterPro" id="IPR011701">
    <property type="entry name" value="MFS"/>
</dbReference>
<feature type="transmembrane region" description="Helical" evidence="1">
    <location>
        <begin position="7"/>
        <end position="28"/>
    </location>
</feature>
<reference evidence="2 3" key="1">
    <citation type="submission" date="2022-08" db="EMBL/GenBank/DDBJ databases">
        <title>novel species in genus Aeromicrobium.</title>
        <authorList>
            <person name="Ye L."/>
        </authorList>
    </citation>
    <scope>NUCLEOTIDE SEQUENCE [LARGE SCALE GENOMIC DNA]</scope>
    <source>
        <strain evidence="3">zg-Y1379</strain>
    </source>
</reference>
<dbReference type="Proteomes" id="UP001316184">
    <property type="component" value="Chromosome"/>
</dbReference>
<feature type="transmembrane region" description="Helical" evidence="1">
    <location>
        <begin position="225"/>
        <end position="243"/>
    </location>
</feature>
<keyword evidence="3" id="KW-1185">Reference proteome</keyword>
<dbReference type="PANTHER" id="PTHR23530">
    <property type="entry name" value="TRANSPORT PROTEIN-RELATED"/>
    <property type="match status" value="1"/>
</dbReference>
<dbReference type="SUPFAM" id="SSF103473">
    <property type="entry name" value="MFS general substrate transporter"/>
    <property type="match status" value="1"/>
</dbReference>
<name>A0ABY5MAE6_9ACTN</name>
<protein>
    <submittedName>
        <fullName evidence="2">MFS transporter</fullName>
    </submittedName>
</protein>
<proteinExistence type="predicted"/>
<dbReference type="PANTHER" id="PTHR23530:SF1">
    <property type="entry name" value="PERMEASE, MAJOR FACILITATOR SUPERFAMILY-RELATED"/>
    <property type="match status" value="1"/>
</dbReference>
<keyword evidence="1" id="KW-0812">Transmembrane</keyword>
<feature type="transmembrane region" description="Helical" evidence="1">
    <location>
        <begin position="67"/>
        <end position="84"/>
    </location>
</feature>